<organism evidence="2 3">
    <name type="scientific">Roridomyces roridus</name>
    <dbReference type="NCBI Taxonomy" id="1738132"/>
    <lineage>
        <taxon>Eukaryota</taxon>
        <taxon>Fungi</taxon>
        <taxon>Dikarya</taxon>
        <taxon>Basidiomycota</taxon>
        <taxon>Agaricomycotina</taxon>
        <taxon>Agaricomycetes</taxon>
        <taxon>Agaricomycetidae</taxon>
        <taxon>Agaricales</taxon>
        <taxon>Marasmiineae</taxon>
        <taxon>Mycenaceae</taxon>
        <taxon>Roridomyces</taxon>
    </lineage>
</organism>
<keyword evidence="3" id="KW-1185">Reference proteome</keyword>
<evidence type="ECO:0000313" key="2">
    <source>
        <dbReference type="EMBL" id="KAJ7631123.1"/>
    </source>
</evidence>
<sequence length="107" mass="12700">MPPQRTRDARTTNIHPLTPFIAYHAQPWRGSPPRSHWPVPVMRSPARRVIFNLPHTYRWQVHLFFTLAVIDLYGANFFVVNIFPQDSGNTFLFRAFLTQLLDRRRQN</sequence>
<evidence type="ECO:0000313" key="3">
    <source>
        <dbReference type="Proteomes" id="UP001221142"/>
    </source>
</evidence>
<accession>A0AAD7FP26</accession>
<keyword evidence="1" id="KW-0472">Membrane</keyword>
<protein>
    <submittedName>
        <fullName evidence="2">Uncharacterized protein</fullName>
    </submittedName>
</protein>
<dbReference type="AlphaFoldDB" id="A0AAD7FP26"/>
<proteinExistence type="predicted"/>
<reference evidence="2" key="1">
    <citation type="submission" date="2023-03" db="EMBL/GenBank/DDBJ databases">
        <title>Massive genome expansion in bonnet fungi (Mycena s.s.) driven by repeated elements and novel gene families across ecological guilds.</title>
        <authorList>
            <consortium name="Lawrence Berkeley National Laboratory"/>
            <person name="Harder C.B."/>
            <person name="Miyauchi S."/>
            <person name="Viragh M."/>
            <person name="Kuo A."/>
            <person name="Thoen E."/>
            <person name="Andreopoulos B."/>
            <person name="Lu D."/>
            <person name="Skrede I."/>
            <person name="Drula E."/>
            <person name="Henrissat B."/>
            <person name="Morin E."/>
            <person name="Kohler A."/>
            <person name="Barry K."/>
            <person name="LaButti K."/>
            <person name="Morin E."/>
            <person name="Salamov A."/>
            <person name="Lipzen A."/>
            <person name="Mereny Z."/>
            <person name="Hegedus B."/>
            <person name="Baldrian P."/>
            <person name="Stursova M."/>
            <person name="Weitz H."/>
            <person name="Taylor A."/>
            <person name="Grigoriev I.V."/>
            <person name="Nagy L.G."/>
            <person name="Martin F."/>
            <person name="Kauserud H."/>
        </authorList>
    </citation>
    <scope>NUCLEOTIDE SEQUENCE</scope>
    <source>
        <strain evidence="2">9284</strain>
    </source>
</reference>
<comment type="caution">
    <text evidence="2">The sequence shown here is derived from an EMBL/GenBank/DDBJ whole genome shotgun (WGS) entry which is preliminary data.</text>
</comment>
<keyword evidence="1" id="KW-0812">Transmembrane</keyword>
<dbReference type="EMBL" id="JARKIF010000009">
    <property type="protein sequence ID" value="KAJ7631123.1"/>
    <property type="molecule type" value="Genomic_DNA"/>
</dbReference>
<dbReference type="Proteomes" id="UP001221142">
    <property type="component" value="Unassembled WGS sequence"/>
</dbReference>
<keyword evidence="1" id="KW-1133">Transmembrane helix</keyword>
<name>A0AAD7FP26_9AGAR</name>
<evidence type="ECO:0000256" key="1">
    <source>
        <dbReference type="SAM" id="Phobius"/>
    </source>
</evidence>
<gene>
    <name evidence="2" type="ORF">FB45DRAFT_1028266</name>
</gene>
<feature type="transmembrane region" description="Helical" evidence="1">
    <location>
        <begin position="63"/>
        <end position="83"/>
    </location>
</feature>